<dbReference type="GO" id="GO:0005509">
    <property type="term" value="F:calcium ion binding"/>
    <property type="evidence" value="ECO:0007669"/>
    <property type="project" value="InterPro"/>
</dbReference>
<proteinExistence type="inferred from homology"/>
<evidence type="ECO:0000256" key="2">
    <source>
        <dbReference type="ARBA" id="ARBA00022723"/>
    </source>
</evidence>
<comment type="cofactor">
    <cofactor evidence="1 6">
        <name>Ca(2+)</name>
        <dbReference type="ChEBI" id="CHEBI:29108"/>
    </cofactor>
</comment>
<evidence type="ECO:0000256" key="4">
    <source>
        <dbReference type="ARBA" id="ARBA00022837"/>
    </source>
</evidence>
<evidence type="ECO:0000256" key="5">
    <source>
        <dbReference type="ARBA" id="ARBA00025738"/>
    </source>
</evidence>
<keyword evidence="8" id="KW-1185">Reference proteome</keyword>
<dbReference type="PANTHER" id="PTHR13023">
    <property type="entry name" value="APYRASE"/>
    <property type="match status" value="1"/>
</dbReference>
<reference evidence="7" key="1">
    <citation type="submission" date="2025-08" db="UniProtKB">
        <authorList>
            <consortium name="Ensembl"/>
        </authorList>
    </citation>
    <scope>IDENTIFICATION</scope>
</reference>
<dbReference type="PANTHER" id="PTHR13023:SF3">
    <property type="entry name" value="SOLUBLE CALCIUM-ACTIVATED NUCLEOTIDASE 1"/>
    <property type="match status" value="1"/>
</dbReference>
<reference evidence="7" key="2">
    <citation type="submission" date="2025-09" db="UniProtKB">
        <authorList>
            <consortium name="Ensembl"/>
        </authorList>
    </citation>
    <scope>IDENTIFICATION</scope>
</reference>
<sequence>MFLAFSPVSRDSIRVSVHGVSMFSSITSSISDLRFHFRWRAITVVILQRSWRSSRDVSGLMAAAESLDSRYNDTYPLSPPEHTASGIRYRIGVIADLDTNSRSQKDNTWFSFLKRGHLLVSDSGDSVSVEWDPETVGLESHLSEKGRGMELSELVAFNGHLYSVDDRTGVVYRIEGNRAVPWVILPDGDGSVSKGFKAEWLAVKDERLYVGGLGKEWTTVTGEFVNNNPEWVKLVGFHGDVEHENWVPRYNALKKAADIKPPAEFSASLLQSSVSHDLQKSF</sequence>
<dbReference type="GO" id="GO:0030166">
    <property type="term" value="P:proteoglycan biosynthetic process"/>
    <property type="evidence" value="ECO:0007669"/>
    <property type="project" value="TreeGrafter"/>
</dbReference>
<evidence type="ECO:0000256" key="3">
    <source>
        <dbReference type="ARBA" id="ARBA00022801"/>
    </source>
</evidence>
<dbReference type="Gene3D" id="2.120.10.100">
    <property type="entry name" value="Apyrase"/>
    <property type="match status" value="1"/>
</dbReference>
<dbReference type="SUPFAM" id="SSF101887">
    <property type="entry name" value="Apyrase"/>
    <property type="match status" value="1"/>
</dbReference>
<dbReference type="Pfam" id="PF06079">
    <property type="entry name" value="Apyrase"/>
    <property type="match status" value="1"/>
</dbReference>
<dbReference type="GO" id="GO:0045134">
    <property type="term" value="F:UDP phosphatase activity"/>
    <property type="evidence" value="ECO:0007669"/>
    <property type="project" value="TreeGrafter"/>
</dbReference>
<dbReference type="Ensembl" id="ENSCCRT00010069644.1">
    <property type="protein sequence ID" value="ENSCCRP00010063422.1"/>
    <property type="gene ID" value="ENSCCRG00010027042.1"/>
</dbReference>
<evidence type="ECO:0000256" key="1">
    <source>
        <dbReference type="ARBA" id="ARBA00001913"/>
    </source>
</evidence>
<feature type="binding site" evidence="6">
    <location>
        <position position="152"/>
    </location>
    <ligand>
        <name>Ca(2+)</name>
        <dbReference type="ChEBI" id="CHEBI:29108"/>
    </ligand>
</feature>
<feature type="binding site" evidence="6">
    <location>
        <position position="153"/>
    </location>
    <ligand>
        <name>Ca(2+)</name>
        <dbReference type="ChEBI" id="CHEBI:29108"/>
    </ligand>
</feature>
<dbReference type="AlphaFoldDB" id="A0A8C1LMR1"/>
<dbReference type="Proteomes" id="UP000694427">
    <property type="component" value="Unplaced"/>
</dbReference>
<dbReference type="InterPro" id="IPR009283">
    <property type="entry name" value="Apyrase"/>
</dbReference>
<organism evidence="7 8">
    <name type="scientific">Cyprinus carpio</name>
    <name type="common">Common carp</name>
    <dbReference type="NCBI Taxonomy" id="7962"/>
    <lineage>
        <taxon>Eukaryota</taxon>
        <taxon>Metazoa</taxon>
        <taxon>Chordata</taxon>
        <taxon>Craniata</taxon>
        <taxon>Vertebrata</taxon>
        <taxon>Euteleostomi</taxon>
        <taxon>Actinopterygii</taxon>
        <taxon>Neopterygii</taxon>
        <taxon>Teleostei</taxon>
        <taxon>Ostariophysi</taxon>
        <taxon>Cypriniformes</taxon>
        <taxon>Cyprinidae</taxon>
        <taxon>Cyprininae</taxon>
        <taxon>Cyprinus</taxon>
    </lineage>
</organism>
<evidence type="ECO:0000313" key="7">
    <source>
        <dbReference type="Ensembl" id="ENSCCRP00010063422.1"/>
    </source>
</evidence>
<dbReference type="InterPro" id="IPR036258">
    <property type="entry name" value="Apyrase_sf"/>
</dbReference>
<name>A0A8C1LMR1_CYPCA</name>
<comment type="similarity">
    <text evidence="5">Belongs to the apyrase family.</text>
</comment>
<evidence type="ECO:0000313" key="8">
    <source>
        <dbReference type="Proteomes" id="UP000694427"/>
    </source>
</evidence>
<evidence type="ECO:0000256" key="6">
    <source>
        <dbReference type="PIRSR" id="PIRSR609283-1"/>
    </source>
</evidence>
<accession>A0A8C1LMR1</accession>
<protein>
    <submittedName>
        <fullName evidence="7">Calcium activated nucleotidase 1b</fullName>
    </submittedName>
</protein>
<feature type="binding site" evidence="6">
    <location>
        <position position="199"/>
    </location>
    <ligand>
        <name>Ca(2+)</name>
        <dbReference type="ChEBI" id="CHEBI:29108"/>
    </ligand>
</feature>
<dbReference type="GO" id="GO:0004382">
    <property type="term" value="F:GDP phosphatase activity"/>
    <property type="evidence" value="ECO:0007669"/>
    <property type="project" value="TreeGrafter"/>
</dbReference>
<keyword evidence="3" id="KW-0378">Hydrolase</keyword>
<keyword evidence="2 6" id="KW-0479">Metal-binding</keyword>
<keyword evidence="4 6" id="KW-0106">Calcium</keyword>